<dbReference type="InterPro" id="IPR017452">
    <property type="entry name" value="GPCR_Rhodpsn_7TM"/>
</dbReference>
<keyword evidence="11" id="KW-1185">Reference proteome</keyword>
<dbReference type="PRINTS" id="PR00237">
    <property type="entry name" value="GPCRRHODOPSN"/>
</dbReference>
<dbReference type="PANTHER" id="PTHR24243:SF208">
    <property type="entry name" value="PYROKININ-1 RECEPTOR"/>
    <property type="match status" value="1"/>
</dbReference>
<organism evidence="11 12">
    <name type="scientific">Heligmosomoides polygyrus</name>
    <name type="common">Parasitic roundworm</name>
    <dbReference type="NCBI Taxonomy" id="6339"/>
    <lineage>
        <taxon>Eukaryota</taxon>
        <taxon>Metazoa</taxon>
        <taxon>Ecdysozoa</taxon>
        <taxon>Nematoda</taxon>
        <taxon>Chromadorea</taxon>
        <taxon>Rhabditida</taxon>
        <taxon>Rhabditina</taxon>
        <taxon>Rhabditomorpha</taxon>
        <taxon>Strongyloidea</taxon>
        <taxon>Heligmosomidae</taxon>
        <taxon>Heligmosomoides</taxon>
    </lineage>
</organism>
<dbReference type="SUPFAM" id="SSF81321">
    <property type="entry name" value="Family A G protein-coupled receptor-like"/>
    <property type="match status" value="1"/>
</dbReference>
<protein>
    <submittedName>
        <fullName evidence="12">G_PROTEIN_RECEP_F1_2 domain-containing protein</fullName>
    </submittedName>
</protein>
<evidence type="ECO:0000256" key="5">
    <source>
        <dbReference type="ARBA" id="ARBA00023136"/>
    </source>
</evidence>
<dbReference type="EMBL" id="UZAH01026516">
    <property type="protein sequence ID" value="VDO81848.1"/>
    <property type="molecule type" value="Genomic_DNA"/>
</dbReference>
<evidence type="ECO:0000256" key="4">
    <source>
        <dbReference type="ARBA" id="ARBA00023040"/>
    </source>
</evidence>
<dbReference type="WBParaSite" id="HPBE_0000969501-mRNA-1">
    <property type="protein sequence ID" value="HPBE_0000969501-mRNA-1"/>
    <property type="gene ID" value="HPBE_0000969501"/>
</dbReference>
<feature type="domain" description="G-protein coupled receptors family 1 profile" evidence="9">
    <location>
        <begin position="56"/>
        <end position="116"/>
    </location>
</feature>
<evidence type="ECO:0000256" key="8">
    <source>
        <dbReference type="SAM" id="Phobius"/>
    </source>
</evidence>
<dbReference type="Gene3D" id="1.20.1070.10">
    <property type="entry name" value="Rhodopsin 7-helix transmembrane proteins"/>
    <property type="match status" value="1"/>
</dbReference>
<dbReference type="Proteomes" id="UP000050761">
    <property type="component" value="Unassembled WGS sequence"/>
</dbReference>
<evidence type="ECO:0000259" key="9">
    <source>
        <dbReference type="PROSITE" id="PS50262"/>
    </source>
</evidence>
<keyword evidence="6" id="KW-0675">Receptor</keyword>
<accession>A0A183FPV7</accession>
<feature type="transmembrane region" description="Helical" evidence="8">
    <location>
        <begin position="55"/>
        <end position="76"/>
    </location>
</feature>
<keyword evidence="2 8" id="KW-0812">Transmembrane</keyword>
<evidence type="ECO:0000256" key="6">
    <source>
        <dbReference type="ARBA" id="ARBA00023170"/>
    </source>
</evidence>
<dbReference type="GO" id="GO:0008188">
    <property type="term" value="F:neuropeptide receptor activity"/>
    <property type="evidence" value="ECO:0007669"/>
    <property type="project" value="TreeGrafter"/>
</dbReference>
<gene>
    <name evidence="10" type="ORF">HPBE_LOCUS9696</name>
</gene>
<reference evidence="10 11" key="1">
    <citation type="submission" date="2018-11" db="EMBL/GenBank/DDBJ databases">
        <authorList>
            <consortium name="Pathogen Informatics"/>
        </authorList>
    </citation>
    <scope>NUCLEOTIDE SEQUENCE [LARGE SCALE GENOMIC DNA]</scope>
</reference>
<evidence type="ECO:0000256" key="2">
    <source>
        <dbReference type="ARBA" id="ARBA00022692"/>
    </source>
</evidence>
<evidence type="ECO:0000256" key="3">
    <source>
        <dbReference type="ARBA" id="ARBA00022989"/>
    </source>
</evidence>
<dbReference type="OrthoDB" id="5857921at2759"/>
<evidence type="ECO:0000313" key="11">
    <source>
        <dbReference type="Proteomes" id="UP000050761"/>
    </source>
</evidence>
<accession>A0A3P8C060</accession>
<sequence length="187" mass="20907">MNDVGDISSQAGRALLDIVDTSSESEHPFATSVAPLLKLNVLCAALVTCRLNMDAFSVVVSFFICWLPFHIQRLLSLFITYHDGNVSPAVETLFSLVYYISGCCYYSNSAINPILYNLFSEKYRKAFCLTILGARITKRIRPHWQHSRNGLRQLENSSAFPSKKVPNTPNEKVHRLSSGLMTAAVFV</sequence>
<dbReference type="AlphaFoldDB" id="A0A183FPV7"/>
<name>A0A183FPV7_HELPZ</name>
<dbReference type="PROSITE" id="PS50262">
    <property type="entry name" value="G_PROTEIN_RECEP_F1_2"/>
    <property type="match status" value="1"/>
</dbReference>
<keyword evidence="5 8" id="KW-0472">Membrane</keyword>
<evidence type="ECO:0000256" key="7">
    <source>
        <dbReference type="ARBA" id="ARBA00023224"/>
    </source>
</evidence>
<evidence type="ECO:0000313" key="12">
    <source>
        <dbReference type="WBParaSite" id="HPBE_0000969501-mRNA-1"/>
    </source>
</evidence>
<evidence type="ECO:0000313" key="10">
    <source>
        <dbReference type="EMBL" id="VDO81848.1"/>
    </source>
</evidence>
<reference evidence="12" key="2">
    <citation type="submission" date="2019-09" db="UniProtKB">
        <authorList>
            <consortium name="WormBaseParasite"/>
        </authorList>
    </citation>
    <scope>IDENTIFICATION</scope>
</reference>
<dbReference type="InterPro" id="IPR000276">
    <property type="entry name" value="GPCR_Rhodpsn"/>
</dbReference>
<proteinExistence type="predicted"/>
<dbReference type="GO" id="GO:0005886">
    <property type="term" value="C:plasma membrane"/>
    <property type="evidence" value="ECO:0007669"/>
    <property type="project" value="TreeGrafter"/>
</dbReference>
<comment type="subcellular location">
    <subcellularLocation>
        <location evidence="1">Membrane</location>
        <topology evidence="1">Multi-pass membrane protein</topology>
    </subcellularLocation>
</comment>
<keyword evidence="4" id="KW-0297">G-protein coupled receptor</keyword>
<keyword evidence="7" id="KW-0807">Transducer</keyword>
<evidence type="ECO:0000256" key="1">
    <source>
        <dbReference type="ARBA" id="ARBA00004141"/>
    </source>
</evidence>
<dbReference type="PANTHER" id="PTHR24243">
    <property type="entry name" value="G-PROTEIN COUPLED RECEPTOR"/>
    <property type="match status" value="1"/>
</dbReference>
<dbReference type="Pfam" id="PF00001">
    <property type="entry name" value="7tm_1"/>
    <property type="match status" value="1"/>
</dbReference>
<keyword evidence="3 8" id="KW-1133">Transmembrane helix</keyword>
<feature type="transmembrane region" description="Helical" evidence="8">
    <location>
        <begin position="96"/>
        <end position="119"/>
    </location>
</feature>